<keyword evidence="3" id="KW-0547">Nucleotide-binding</keyword>
<keyword evidence="11" id="KW-1185">Reference proteome</keyword>
<evidence type="ECO:0000313" key="10">
    <source>
        <dbReference type="EMBL" id="GAA4796598.1"/>
    </source>
</evidence>
<evidence type="ECO:0000256" key="3">
    <source>
        <dbReference type="ARBA" id="ARBA00022741"/>
    </source>
</evidence>
<protein>
    <submittedName>
        <fullName evidence="10">ABC transporter transmembrane domain-containing protein</fullName>
    </submittedName>
</protein>
<feature type="transmembrane region" description="Helical" evidence="7">
    <location>
        <begin position="70"/>
        <end position="95"/>
    </location>
</feature>
<dbReference type="SUPFAM" id="SSF52540">
    <property type="entry name" value="P-loop containing nucleoside triphosphate hydrolases"/>
    <property type="match status" value="1"/>
</dbReference>
<dbReference type="InterPro" id="IPR003439">
    <property type="entry name" value="ABC_transporter-like_ATP-bd"/>
</dbReference>
<dbReference type="InterPro" id="IPR003593">
    <property type="entry name" value="AAA+_ATPase"/>
</dbReference>
<feature type="transmembrane region" description="Helical" evidence="7">
    <location>
        <begin position="33"/>
        <end position="58"/>
    </location>
</feature>
<organism evidence="10 11">
    <name type="scientific">Lysobacter hankyongensis</name>
    <dbReference type="NCBI Taxonomy" id="1176535"/>
    <lineage>
        <taxon>Bacteria</taxon>
        <taxon>Pseudomonadati</taxon>
        <taxon>Pseudomonadota</taxon>
        <taxon>Gammaproteobacteria</taxon>
        <taxon>Lysobacterales</taxon>
        <taxon>Lysobacteraceae</taxon>
        <taxon>Lysobacter</taxon>
    </lineage>
</organism>
<keyword evidence="2 7" id="KW-0812">Transmembrane</keyword>
<feature type="transmembrane region" description="Helical" evidence="7">
    <location>
        <begin position="158"/>
        <end position="181"/>
    </location>
</feature>
<dbReference type="InterPro" id="IPR039421">
    <property type="entry name" value="Type_1_exporter"/>
</dbReference>
<dbReference type="Pfam" id="PF00005">
    <property type="entry name" value="ABC_tran"/>
    <property type="match status" value="1"/>
</dbReference>
<dbReference type="SMART" id="SM00382">
    <property type="entry name" value="AAA"/>
    <property type="match status" value="1"/>
</dbReference>
<evidence type="ECO:0000259" key="8">
    <source>
        <dbReference type="PROSITE" id="PS50893"/>
    </source>
</evidence>
<dbReference type="PROSITE" id="PS50893">
    <property type="entry name" value="ABC_TRANSPORTER_2"/>
    <property type="match status" value="1"/>
</dbReference>
<comment type="subcellular location">
    <subcellularLocation>
        <location evidence="1">Cell membrane</location>
        <topology evidence="1">Multi-pass membrane protein</topology>
    </subcellularLocation>
</comment>
<proteinExistence type="predicted"/>
<name>A0ABP9BJQ4_9GAMM</name>
<dbReference type="Gene3D" id="1.20.1560.10">
    <property type="entry name" value="ABC transporter type 1, transmembrane domain"/>
    <property type="match status" value="1"/>
</dbReference>
<reference evidence="11" key="1">
    <citation type="journal article" date="2019" name="Int. J. Syst. Evol. Microbiol.">
        <title>The Global Catalogue of Microorganisms (GCM) 10K type strain sequencing project: providing services to taxonomists for standard genome sequencing and annotation.</title>
        <authorList>
            <consortium name="The Broad Institute Genomics Platform"/>
            <consortium name="The Broad Institute Genome Sequencing Center for Infectious Disease"/>
            <person name="Wu L."/>
            <person name="Ma J."/>
        </authorList>
    </citation>
    <scope>NUCLEOTIDE SEQUENCE [LARGE SCALE GENOMIC DNA]</scope>
    <source>
        <strain evidence="11">JCM 18204</strain>
    </source>
</reference>
<dbReference type="EMBL" id="BAABJE010000010">
    <property type="protein sequence ID" value="GAA4796598.1"/>
    <property type="molecule type" value="Genomic_DNA"/>
</dbReference>
<dbReference type="Gene3D" id="3.40.50.300">
    <property type="entry name" value="P-loop containing nucleotide triphosphate hydrolases"/>
    <property type="match status" value="1"/>
</dbReference>
<gene>
    <name evidence="10" type="ORF">GCM10023307_23160</name>
</gene>
<dbReference type="PROSITE" id="PS00211">
    <property type="entry name" value="ABC_TRANSPORTER_1"/>
    <property type="match status" value="1"/>
</dbReference>
<dbReference type="RefSeq" id="WP_345303481.1">
    <property type="nucleotide sequence ID" value="NZ_BAABJE010000010.1"/>
</dbReference>
<evidence type="ECO:0000256" key="1">
    <source>
        <dbReference type="ARBA" id="ARBA00004651"/>
    </source>
</evidence>
<dbReference type="Proteomes" id="UP001499959">
    <property type="component" value="Unassembled WGS sequence"/>
</dbReference>
<comment type="caution">
    <text evidence="10">The sequence shown here is derived from an EMBL/GenBank/DDBJ whole genome shotgun (WGS) entry which is preliminary data.</text>
</comment>
<dbReference type="InterPro" id="IPR027417">
    <property type="entry name" value="P-loop_NTPase"/>
</dbReference>
<evidence type="ECO:0000256" key="4">
    <source>
        <dbReference type="ARBA" id="ARBA00022840"/>
    </source>
</evidence>
<evidence type="ECO:0000256" key="5">
    <source>
        <dbReference type="ARBA" id="ARBA00022989"/>
    </source>
</evidence>
<dbReference type="PANTHER" id="PTHR43394">
    <property type="entry name" value="ATP-DEPENDENT PERMEASE MDL1, MITOCHONDRIAL"/>
    <property type="match status" value="1"/>
</dbReference>
<accession>A0ABP9BJQ4</accession>
<feature type="transmembrane region" description="Helical" evidence="7">
    <location>
        <begin position="255"/>
        <end position="274"/>
    </location>
</feature>
<dbReference type="PROSITE" id="PS50929">
    <property type="entry name" value="ABC_TM1F"/>
    <property type="match status" value="1"/>
</dbReference>
<dbReference type="InterPro" id="IPR036640">
    <property type="entry name" value="ABC1_TM_sf"/>
</dbReference>
<evidence type="ECO:0000256" key="6">
    <source>
        <dbReference type="ARBA" id="ARBA00023136"/>
    </source>
</evidence>
<evidence type="ECO:0000256" key="2">
    <source>
        <dbReference type="ARBA" id="ARBA00022692"/>
    </source>
</evidence>
<keyword evidence="5 7" id="KW-1133">Transmembrane helix</keyword>
<keyword evidence="4" id="KW-0067">ATP-binding</keyword>
<evidence type="ECO:0000313" key="11">
    <source>
        <dbReference type="Proteomes" id="UP001499959"/>
    </source>
</evidence>
<sequence>MKSRRTAPDAADKGMARRLLRIAGYARPYRWRIIAGTLLVLAGTASILMFPLAVAAVVDAASTQGDLLELHLLAAGILLLFVLRAVISGIGGYLLDSIGERLVLDLRHDLFTHLMRLDLDFFHQQKVGDLSSRLSTDTAAIRNAVTETTVSVLNQASMLIGSALMMAFINWRLTLIILFLAPTTTVLSRHFGGIMETASRRVQEQRAAVSAVAQESISGIAVVKVLSRSDHEAGRYAQSLARLLASSLRSIRISAWFRTHLYLLTSMTTVAIFWYGGLQIHAGSISAGQLVAFLFYAQNISQAFSAFAQLYSNLSQAAGASARVFELMALSPSIESNDDAVPPPRSIGRVRFEDIGFRHVPGRPILDRFDLAVDSGEIVILSGESGCGKTTAVQLLPRLFDPYQGRVLIDDRDIREVPLRWLREQVALVSQDAFLFGGTIRENIRYGRLDASDQDVERAAREAEAHDFIAAMPQGYDSEVGERGVRISGGQRQRLALARAFLRSAPILVLDEATSGVDSATEEKIHDTVYRWCKREGITALIVAHRSAALRLADRIVVMERGRIVRENDCDPASPQDAQTFRPVRSDAVIAHDTSACGAEPRMRA</sequence>
<dbReference type="PANTHER" id="PTHR43394:SF1">
    <property type="entry name" value="ATP-BINDING CASSETTE SUB-FAMILY B MEMBER 10, MITOCHONDRIAL"/>
    <property type="match status" value="1"/>
</dbReference>
<feature type="domain" description="ABC transporter" evidence="8">
    <location>
        <begin position="350"/>
        <end position="586"/>
    </location>
</feature>
<dbReference type="CDD" id="cd18576">
    <property type="entry name" value="ABC_6TM_bac_exporter_ABCB8_10_like"/>
    <property type="match status" value="1"/>
</dbReference>
<dbReference type="InterPro" id="IPR011527">
    <property type="entry name" value="ABC1_TM_dom"/>
</dbReference>
<dbReference type="SUPFAM" id="SSF90123">
    <property type="entry name" value="ABC transporter transmembrane region"/>
    <property type="match status" value="1"/>
</dbReference>
<evidence type="ECO:0000259" key="9">
    <source>
        <dbReference type="PROSITE" id="PS50929"/>
    </source>
</evidence>
<evidence type="ECO:0000256" key="7">
    <source>
        <dbReference type="SAM" id="Phobius"/>
    </source>
</evidence>
<keyword evidence="6 7" id="KW-0472">Membrane</keyword>
<feature type="domain" description="ABC transmembrane type-1" evidence="9">
    <location>
        <begin position="34"/>
        <end position="316"/>
    </location>
</feature>
<dbReference type="Pfam" id="PF00664">
    <property type="entry name" value="ABC_membrane"/>
    <property type="match status" value="1"/>
</dbReference>
<dbReference type="InterPro" id="IPR017871">
    <property type="entry name" value="ABC_transporter-like_CS"/>
</dbReference>